<dbReference type="InterPro" id="IPR022482">
    <property type="entry name" value="Proteasome_ATPase"/>
</dbReference>
<name>A0ABV9XV18_9PSEU</name>
<keyword evidence="1 4" id="KW-0547">Nucleotide-binding</keyword>
<dbReference type="SUPFAM" id="SSF52540">
    <property type="entry name" value="P-loop containing nucleoside triphosphate hydrolases"/>
    <property type="match status" value="1"/>
</dbReference>
<feature type="coiled-coil region" evidence="4">
    <location>
        <begin position="22"/>
        <end position="91"/>
    </location>
</feature>
<feature type="binding site" evidence="4">
    <location>
        <begin position="285"/>
        <end position="290"/>
    </location>
    <ligand>
        <name>ATP</name>
        <dbReference type="ChEBI" id="CHEBI:30616"/>
    </ligand>
</feature>
<evidence type="ECO:0000256" key="5">
    <source>
        <dbReference type="RuleBase" id="RU003651"/>
    </source>
</evidence>
<dbReference type="PANTHER" id="PTHR23077:SF144">
    <property type="entry name" value="PROTEASOME-ASSOCIATED ATPASE"/>
    <property type="match status" value="1"/>
</dbReference>
<dbReference type="InterPro" id="IPR003593">
    <property type="entry name" value="AAA+_ATPase"/>
</dbReference>
<dbReference type="EMBL" id="JBHSJB010000004">
    <property type="protein sequence ID" value="MFC5053024.1"/>
    <property type="molecule type" value="Genomic_DNA"/>
</dbReference>
<dbReference type="RefSeq" id="WP_344038058.1">
    <property type="nucleotide sequence ID" value="NZ_BAAAKE010000009.1"/>
</dbReference>
<dbReference type="Gene3D" id="3.40.50.300">
    <property type="entry name" value="P-loop containing nucleotide triphosphate hydrolases"/>
    <property type="match status" value="1"/>
</dbReference>
<dbReference type="Pfam" id="PF16450">
    <property type="entry name" value="Prot_ATP_ID_OB_C"/>
    <property type="match status" value="1"/>
</dbReference>
<dbReference type="GO" id="GO:0036402">
    <property type="term" value="F:proteasome-activating activity"/>
    <property type="evidence" value="ECO:0007669"/>
    <property type="project" value="UniProtKB-EC"/>
</dbReference>
<evidence type="ECO:0000256" key="1">
    <source>
        <dbReference type="ARBA" id="ARBA00022741"/>
    </source>
</evidence>
<evidence type="ECO:0000256" key="4">
    <source>
        <dbReference type="HAMAP-Rule" id="MF_02112"/>
    </source>
</evidence>
<evidence type="ECO:0000313" key="9">
    <source>
        <dbReference type="Proteomes" id="UP001595833"/>
    </source>
</evidence>
<evidence type="ECO:0000256" key="6">
    <source>
        <dbReference type="SAM" id="MobiDB-lite"/>
    </source>
</evidence>
<keyword evidence="9" id="KW-1185">Reference proteome</keyword>
<keyword evidence="3 4" id="KW-0175">Coiled coil</keyword>
<dbReference type="SMART" id="SM00382">
    <property type="entry name" value="AAA"/>
    <property type="match status" value="1"/>
</dbReference>
<protein>
    <recommendedName>
        <fullName evidence="4">AAA ATPase forming ring-shaped complexes</fullName>
        <shortName evidence="4">ARC</shortName>
    </recommendedName>
</protein>
<dbReference type="Pfam" id="PF17758">
    <property type="entry name" value="Prot_ATP_ID_OB_N"/>
    <property type="match status" value="1"/>
</dbReference>
<sequence>MQHGHPGSQPDEGGELNTGNNSGELTAQIRFLEDEIALLRRKLTESPRHVRLLEQRLAEATERVSQLTERNTKLIDTLREARSQLLALREEVDRLAQPPSGYGVFLARFDDGTVDVFTSGRRMRVSVSPAVDTPSLVQGQSVRLNEALTVVEGGGFERIGEVCTLREVLESEPAGSIGRALVVGHADEERVVWLAQPLLDSPLKAGDSLLVDSKAGFAYERVPKAEVEDLVLEEVPDVKYEDIGGLFRQIEQIRDAVELPFLHADLFREYKLRPPKGVLLYGPPGCGKTLIAKAVANSLAKQVSAARGEDHREAKSYFLNIKGPELLNKFVGETERHIRLIFQRAREKASEGTPVIVFFDEMDSIFRTRGSGVSSDVETTIVPQLLSEIDGVEGLENVIVIGASNREDMIDPAILRPGRLDVKIKIERPDAEGAKDIFNKYLTPDLPIHADDLAEFGGDPSACIEGMVQHTVERMYEESEENRFLEVTYANGDKEVLYFRDFNSGAMIQNIVDRAKKAAIKSLLDTKQPGLSVRHLLDAIVDEFAENEDLPNTTNPDDWARISGKKGERIVYIRTLVTGKNQESGRAIDTATNTGQYL</sequence>
<gene>
    <name evidence="4 8" type="primary">arc</name>
    <name evidence="8" type="ORF">ACFPFM_04545</name>
</gene>
<dbReference type="Gene3D" id="1.20.5.170">
    <property type="match status" value="1"/>
</dbReference>
<dbReference type="InterPro" id="IPR027417">
    <property type="entry name" value="P-loop_NTPase"/>
</dbReference>
<dbReference type="InterPro" id="IPR003959">
    <property type="entry name" value="ATPase_AAA_core"/>
</dbReference>
<dbReference type="PANTHER" id="PTHR23077">
    <property type="entry name" value="AAA-FAMILY ATPASE"/>
    <property type="match status" value="1"/>
</dbReference>
<dbReference type="InterPro" id="IPR003960">
    <property type="entry name" value="ATPase_AAA_CS"/>
</dbReference>
<keyword evidence="2 4" id="KW-0067">ATP-binding</keyword>
<reference evidence="9" key="1">
    <citation type="journal article" date="2019" name="Int. J. Syst. Evol. Microbiol.">
        <title>The Global Catalogue of Microorganisms (GCM) 10K type strain sequencing project: providing services to taxonomists for standard genome sequencing and annotation.</title>
        <authorList>
            <consortium name="The Broad Institute Genomics Platform"/>
            <consortium name="The Broad Institute Genome Sequencing Center for Infectious Disease"/>
            <person name="Wu L."/>
            <person name="Ma J."/>
        </authorList>
    </citation>
    <scope>NUCLEOTIDE SEQUENCE [LARGE SCALE GENOMIC DNA]</scope>
    <source>
        <strain evidence="9">KCTC 12848</strain>
    </source>
</reference>
<organism evidence="8 9">
    <name type="scientific">Saccharothrix xinjiangensis</name>
    <dbReference type="NCBI Taxonomy" id="204798"/>
    <lineage>
        <taxon>Bacteria</taxon>
        <taxon>Bacillati</taxon>
        <taxon>Actinomycetota</taxon>
        <taxon>Actinomycetes</taxon>
        <taxon>Pseudonocardiales</taxon>
        <taxon>Pseudonocardiaceae</taxon>
        <taxon>Saccharothrix</taxon>
    </lineage>
</organism>
<dbReference type="HAMAP" id="MF_02112">
    <property type="entry name" value="ARC_ATPase"/>
    <property type="match status" value="1"/>
</dbReference>
<feature type="domain" description="AAA+ ATPase" evidence="7">
    <location>
        <begin position="274"/>
        <end position="430"/>
    </location>
</feature>
<dbReference type="Pfam" id="PF00004">
    <property type="entry name" value="AAA"/>
    <property type="match status" value="1"/>
</dbReference>
<evidence type="ECO:0000313" key="8">
    <source>
        <dbReference type="EMBL" id="MFC5053024.1"/>
    </source>
</evidence>
<dbReference type="Gene3D" id="2.40.50.140">
    <property type="entry name" value="Nucleic acid-binding proteins"/>
    <property type="match status" value="2"/>
</dbReference>
<dbReference type="NCBIfam" id="TIGR03689">
    <property type="entry name" value="pup_AAA"/>
    <property type="match status" value="1"/>
</dbReference>
<dbReference type="InterPro" id="IPR050168">
    <property type="entry name" value="AAA_ATPase_domain"/>
</dbReference>
<accession>A0ABV9XV18</accession>
<dbReference type="InterPro" id="IPR012340">
    <property type="entry name" value="NA-bd_OB-fold"/>
</dbReference>
<keyword evidence="8" id="KW-0413">Isomerase</keyword>
<proteinExistence type="inferred from homology"/>
<keyword evidence="8" id="KW-0647">Proteasome</keyword>
<evidence type="ECO:0000256" key="2">
    <source>
        <dbReference type="ARBA" id="ARBA00022840"/>
    </source>
</evidence>
<dbReference type="InterPro" id="IPR032501">
    <property type="entry name" value="Prot_ATP_ID_OB_2nd"/>
</dbReference>
<comment type="caution">
    <text evidence="8">The sequence shown here is derived from an EMBL/GenBank/DDBJ whole genome shotgun (WGS) entry which is preliminary data.</text>
</comment>
<feature type="region of interest" description="Disordered" evidence="6">
    <location>
        <begin position="1"/>
        <end position="22"/>
    </location>
</feature>
<comment type="similarity">
    <text evidence="4 5">Belongs to the AAA ATPase family.</text>
</comment>
<dbReference type="PROSITE" id="PS00674">
    <property type="entry name" value="AAA"/>
    <property type="match status" value="1"/>
</dbReference>
<evidence type="ECO:0000256" key="3">
    <source>
        <dbReference type="ARBA" id="ARBA00023054"/>
    </source>
</evidence>
<dbReference type="Proteomes" id="UP001595833">
    <property type="component" value="Unassembled WGS sequence"/>
</dbReference>
<dbReference type="GO" id="GO:0000502">
    <property type="term" value="C:proteasome complex"/>
    <property type="evidence" value="ECO:0007669"/>
    <property type="project" value="UniProtKB-KW"/>
</dbReference>
<dbReference type="InterPro" id="IPR041626">
    <property type="entry name" value="Prot_ATP_ID_OB_N"/>
</dbReference>
<evidence type="ECO:0000259" key="7">
    <source>
        <dbReference type="SMART" id="SM00382"/>
    </source>
</evidence>
<dbReference type="Gene3D" id="1.10.8.60">
    <property type="match status" value="1"/>
</dbReference>
<comment type="subunit">
    <text evidence="4">Homohexamer. Assembles into a hexameric ring structure.</text>
</comment>